<keyword evidence="3" id="KW-0238">DNA-binding</keyword>
<accession>A0ABD2YWZ9</accession>
<dbReference type="Proteomes" id="UP001630127">
    <property type="component" value="Unassembled WGS sequence"/>
</dbReference>
<dbReference type="EMBL" id="JBJUIK010000012">
    <property type="protein sequence ID" value="KAL3511456.1"/>
    <property type="molecule type" value="Genomic_DNA"/>
</dbReference>
<dbReference type="InterPro" id="IPR050142">
    <property type="entry name" value="MADS-box/MEF2_TF"/>
</dbReference>
<evidence type="ECO:0000256" key="6">
    <source>
        <dbReference type="ARBA" id="ARBA00037260"/>
    </source>
</evidence>
<dbReference type="InterPro" id="IPR002487">
    <property type="entry name" value="TF_Kbox"/>
</dbReference>
<evidence type="ECO:0000256" key="1">
    <source>
        <dbReference type="ARBA" id="ARBA00004123"/>
    </source>
</evidence>
<keyword evidence="10" id="KW-1185">Reference proteome</keyword>
<comment type="caution">
    <text evidence="9">The sequence shown here is derived from an EMBL/GenBank/DDBJ whole genome shotgun (WGS) entry which is preliminary data.</text>
</comment>
<dbReference type="Pfam" id="PF01486">
    <property type="entry name" value="K-box"/>
    <property type="match status" value="1"/>
</dbReference>
<dbReference type="InterPro" id="IPR033896">
    <property type="entry name" value="MEF2-like_N"/>
</dbReference>
<evidence type="ECO:0000313" key="9">
    <source>
        <dbReference type="EMBL" id="KAL3511456.1"/>
    </source>
</evidence>
<keyword evidence="5" id="KW-0539">Nucleus</keyword>
<protein>
    <submittedName>
        <fullName evidence="9">Uncharacterized protein</fullName>
    </submittedName>
</protein>
<evidence type="ECO:0000256" key="4">
    <source>
        <dbReference type="ARBA" id="ARBA00023163"/>
    </source>
</evidence>
<dbReference type="AlphaFoldDB" id="A0ABD2YWZ9"/>
<evidence type="ECO:0000313" key="10">
    <source>
        <dbReference type="Proteomes" id="UP001630127"/>
    </source>
</evidence>
<comment type="function">
    <text evidence="6">Probable transcription factor.</text>
</comment>
<feature type="domain" description="MADS-box" evidence="7">
    <location>
        <begin position="1"/>
        <end position="61"/>
    </location>
</feature>
<evidence type="ECO:0000256" key="3">
    <source>
        <dbReference type="ARBA" id="ARBA00023125"/>
    </source>
</evidence>
<dbReference type="PROSITE" id="PS51297">
    <property type="entry name" value="K_BOX"/>
    <property type="match status" value="1"/>
</dbReference>
<dbReference type="Gene3D" id="3.40.1810.10">
    <property type="entry name" value="Transcription factor, MADS-box"/>
    <property type="match status" value="1"/>
</dbReference>
<dbReference type="FunFam" id="3.40.1810.10:FF:000003">
    <property type="entry name" value="MADS-box transcription factor MADS-MC"/>
    <property type="match status" value="1"/>
</dbReference>
<dbReference type="InterPro" id="IPR036879">
    <property type="entry name" value="TF_MADSbox_sf"/>
</dbReference>
<comment type="subcellular location">
    <subcellularLocation>
        <location evidence="1">Nucleus</location>
    </subcellularLocation>
</comment>
<dbReference type="GO" id="GO:0005634">
    <property type="term" value="C:nucleus"/>
    <property type="evidence" value="ECO:0007669"/>
    <property type="project" value="UniProtKB-SubCell"/>
</dbReference>
<evidence type="ECO:0000259" key="8">
    <source>
        <dbReference type="PROSITE" id="PS51297"/>
    </source>
</evidence>
<dbReference type="GO" id="GO:0003677">
    <property type="term" value="F:DNA binding"/>
    <property type="evidence" value="ECO:0007669"/>
    <property type="project" value="UniProtKB-KW"/>
</dbReference>
<dbReference type="PROSITE" id="PS50066">
    <property type="entry name" value="MADS_BOX_2"/>
    <property type="match status" value="1"/>
</dbReference>
<dbReference type="SUPFAM" id="SSF55455">
    <property type="entry name" value="SRF-like"/>
    <property type="match status" value="1"/>
</dbReference>
<proteinExistence type="predicted"/>
<reference evidence="9 10" key="1">
    <citation type="submission" date="2024-11" db="EMBL/GenBank/DDBJ databases">
        <title>A near-complete genome assembly of Cinchona calisaya.</title>
        <authorList>
            <person name="Lian D.C."/>
            <person name="Zhao X.W."/>
            <person name="Wei L."/>
        </authorList>
    </citation>
    <scope>NUCLEOTIDE SEQUENCE [LARGE SCALE GENOMIC DNA]</scope>
    <source>
        <tissue evidence="9">Nenye</tissue>
    </source>
</reference>
<organism evidence="9 10">
    <name type="scientific">Cinchona calisaya</name>
    <dbReference type="NCBI Taxonomy" id="153742"/>
    <lineage>
        <taxon>Eukaryota</taxon>
        <taxon>Viridiplantae</taxon>
        <taxon>Streptophyta</taxon>
        <taxon>Embryophyta</taxon>
        <taxon>Tracheophyta</taxon>
        <taxon>Spermatophyta</taxon>
        <taxon>Magnoliopsida</taxon>
        <taxon>eudicotyledons</taxon>
        <taxon>Gunneridae</taxon>
        <taxon>Pentapetalae</taxon>
        <taxon>asterids</taxon>
        <taxon>lamiids</taxon>
        <taxon>Gentianales</taxon>
        <taxon>Rubiaceae</taxon>
        <taxon>Cinchonoideae</taxon>
        <taxon>Cinchoneae</taxon>
        <taxon>Cinchona</taxon>
    </lineage>
</organism>
<feature type="domain" description="K-box" evidence="8">
    <location>
        <begin position="87"/>
        <end position="177"/>
    </location>
</feature>
<keyword evidence="4" id="KW-0804">Transcription</keyword>
<evidence type="ECO:0000256" key="5">
    <source>
        <dbReference type="ARBA" id="ARBA00023242"/>
    </source>
</evidence>
<keyword evidence="2" id="KW-0805">Transcription regulation</keyword>
<evidence type="ECO:0000259" key="7">
    <source>
        <dbReference type="PROSITE" id="PS50066"/>
    </source>
</evidence>
<evidence type="ECO:0000256" key="2">
    <source>
        <dbReference type="ARBA" id="ARBA00023015"/>
    </source>
</evidence>
<dbReference type="PRINTS" id="PR00404">
    <property type="entry name" value="MADSDOMAIN"/>
</dbReference>
<dbReference type="CDD" id="cd00265">
    <property type="entry name" value="MADS_MEF2_like"/>
    <property type="match status" value="1"/>
</dbReference>
<dbReference type="PANTHER" id="PTHR48019">
    <property type="entry name" value="SERUM RESPONSE FACTOR HOMOLOG"/>
    <property type="match status" value="1"/>
</dbReference>
<dbReference type="Pfam" id="PF00319">
    <property type="entry name" value="SRF-TF"/>
    <property type="match status" value="1"/>
</dbReference>
<dbReference type="SMART" id="SM00432">
    <property type="entry name" value="MADS"/>
    <property type="match status" value="1"/>
</dbReference>
<name>A0ABD2YWZ9_9GENT</name>
<dbReference type="InterPro" id="IPR002100">
    <property type="entry name" value="TF_MADSbox"/>
</dbReference>
<dbReference type="PROSITE" id="PS00350">
    <property type="entry name" value="MADS_BOX_1"/>
    <property type="match status" value="1"/>
</dbReference>
<gene>
    <name evidence="9" type="ORF">ACH5RR_030857</name>
</gene>
<sequence length="205" mass="23439">MGRRKVEIKKIEDKSSRQVTFSKRRKGMMKKAQELSVLCDVDVAVLVFSTRGKLYDFCSTNSLAKILERYHSYTGAAEQAYTGTGTAGQCSFRCGNFLTIQKLLEKVGRDLDEPDVNNLNLRDILHLEEQLEDALILTRSRKTHLLMESITGLSEMEKMLRQENKLLQDKIAGSKQKRNDMILEFGDLIHVRRISACQQTILKLL</sequence>